<feature type="compositionally biased region" description="Pro residues" evidence="2">
    <location>
        <begin position="80"/>
        <end position="92"/>
    </location>
</feature>
<name>A0A024TQU1_9STRA</name>
<accession>A0A024TQU1</accession>
<feature type="compositionally biased region" description="Low complexity" evidence="2">
    <location>
        <begin position="57"/>
        <end position="79"/>
    </location>
</feature>
<feature type="coiled-coil region" evidence="1">
    <location>
        <begin position="826"/>
        <end position="948"/>
    </location>
</feature>
<sequence>MSTSRPSGPAISRRPSPGKVSGIPSPSNSTVASPRHNAAPVKRPGFGSSTAKPCLSPRPTTAATTPKTQPAKKTTALKVPEPPKPNLEPPPPVPVSVHNESGSPQGHIDISTTAHVKNTTPSQPHYRQTTRASIVQSISADKVCGNRLVVLGRAKLGGANYFGVVQVKPVKVSGLKKPSPTKLSVRNSASPRPIDATVSTLKATLSEHISQQTSDLQTRVDVAMAQNTALTIQLDNARLANQELEDQVGQRDTVIADLTKACARYKSDCESFAAKALEWKQKFDHATVGHAAQDRKIAVAKTRALEKRIAYVAEEMANTGGRAGIAMDYSIYVVPEGDEDEANIERCETMLSGLQKELKKVQERLKGESALQDELVHCKAAAVAAQRDVDDMKAKLMALAKSHCDDTADAIEKIALLDEALADLAAQTHALDRQCMVTEDFAEQINRLGPLLAKLRFDKQLLGERYAALQATQLESQQRLDDLDETKARMKQKIQHLKGQLADATDAQRRNADDIGMLDLSVAHAALQAECMRLQDSVEEKNWLTTSQAVVIGVLQSQLDQVLNAHEELHGERDHLQPSPTRIEATTIACASPTRQFGPLQYALYETAIQVYMDEIKVLREDCRVLKAQLVVHPANTEPSVEAAKWTHERQTLVAQVEQLKQDVEQRSEQLGEFQARVGELEDQLSSTSRSLEASQSALEAETLKCQTTKAQLETTTALTHELAAQVKQFPNREAKLRSVIQQLQEHEAASDEKAQNLESTIHTLEQTVLVLQGEAEASIDEISKLLEQQKTMQAALTQSKMETTTLHEVVQKLQTGTTQLQTIMEQDKEDLVDGYEEEVKHLQKRVLGLTKRCEDCSAQIQDLQLERDAALAKLSGAEATTAASAVERQEQHGALKTQIESLEGVVEAKTKEIAQWQHRVTDLEAIVNQLQAEKAQYKTEVHAIEALLHETSPLQQTVDALQNDTKQLKVGKSPSKHGKQPGCGSPKELKHLRQRVKELELEKDLLVAEVEQVKASNHRDGNVAFYVAQVDGLEEKLSEQTAMYLSSVKQAQAEYKDLETQYQAKIRHLEMELQLDEARIEALEGRLAESLSHRSVATTPMRRGRR</sequence>
<dbReference type="PANTHER" id="PTHR18937">
    <property type="entry name" value="STRUCTURAL MAINTENANCE OF CHROMOSOMES SMC FAMILY MEMBER"/>
    <property type="match status" value="1"/>
</dbReference>
<dbReference type="EMBL" id="KI913979">
    <property type="protein sequence ID" value="ETV95727.1"/>
    <property type="molecule type" value="Genomic_DNA"/>
</dbReference>
<feature type="coiled-coil region" evidence="1">
    <location>
        <begin position="609"/>
        <end position="684"/>
    </location>
</feature>
<feature type="region of interest" description="Disordered" evidence="2">
    <location>
        <begin position="1"/>
        <end position="92"/>
    </location>
</feature>
<feature type="coiled-coil region" evidence="1">
    <location>
        <begin position="344"/>
        <end position="371"/>
    </location>
</feature>
<reference evidence="3" key="1">
    <citation type="submission" date="2013-12" db="EMBL/GenBank/DDBJ databases">
        <title>The Genome Sequence of Aphanomyces invadans NJM9701.</title>
        <authorList>
            <consortium name="The Broad Institute Genomics Platform"/>
            <person name="Russ C."/>
            <person name="Tyler B."/>
            <person name="van West P."/>
            <person name="Dieguez-Uribeondo J."/>
            <person name="Young S.K."/>
            <person name="Zeng Q."/>
            <person name="Gargeya S."/>
            <person name="Fitzgerald M."/>
            <person name="Abouelleil A."/>
            <person name="Alvarado L."/>
            <person name="Chapman S.B."/>
            <person name="Gainer-Dewar J."/>
            <person name="Goldberg J."/>
            <person name="Griggs A."/>
            <person name="Gujja S."/>
            <person name="Hansen M."/>
            <person name="Howarth C."/>
            <person name="Imamovic A."/>
            <person name="Ireland A."/>
            <person name="Larimer J."/>
            <person name="McCowan C."/>
            <person name="Murphy C."/>
            <person name="Pearson M."/>
            <person name="Poon T.W."/>
            <person name="Priest M."/>
            <person name="Roberts A."/>
            <person name="Saif S."/>
            <person name="Shea T."/>
            <person name="Sykes S."/>
            <person name="Wortman J."/>
            <person name="Nusbaum C."/>
            <person name="Birren B."/>
        </authorList>
    </citation>
    <scope>NUCLEOTIDE SEQUENCE [LARGE SCALE GENOMIC DNA]</scope>
    <source>
        <strain evidence="3">NJM9701</strain>
    </source>
</reference>
<dbReference type="RefSeq" id="XP_008875478.1">
    <property type="nucleotide sequence ID" value="XM_008877256.1"/>
</dbReference>
<gene>
    <name evidence="3" type="ORF">H310_10801</name>
</gene>
<evidence type="ECO:0000256" key="1">
    <source>
        <dbReference type="SAM" id="Coils"/>
    </source>
</evidence>
<feature type="coiled-coil region" evidence="1">
    <location>
        <begin position="1049"/>
        <end position="1087"/>
    </location>
</feature>
<keyword evidence="1" id="KW-0175">Coiled coil</keyword>
<feature type="coiled-coil region" evidence="1">
    <location>
        <begin position="741"/>
        <end position="775"/>
    </location>
</feature>
<dbReference type="OrthoDB" id="75999at2759"/>
<proteinExistence type="predicted"/>
<dbReference type="STRING" id="157072.A0A024TQU1"/>
<evidence type="ECO:0000256" key="2">
    <source>
        <dbReference type="SAM" id="MobiDB-lite"/>
    </source>
</evidence>
<dbReference type="Gene3D" id="1.20.5.170">
    <property type="match status" value="1"/>
</dbReference>
<protein>
    <submittedName>
        <fullName evidence="3">Uncharacterized protein</fullName>
    </submittedName>
</protein>
<dbReference type="AlphaFoldDB" id="A0A024TQU1"/>
<dbReference type="VEuPathDB" id="FungiDB:H310_10801"/>
<organism evidence="3">
    <name type="scientific">Aphanomyces invadans</name>
    <dbReference type="NCBI Taxonomy" id="157072"/>
    <lineage>
        <taxon>Eukaryota</taxon>
        <taxon>Sar</taxon>
        <taxon>Stramenopiles</taxon>
        <taxon>Oomycota</taxon>
        <taxon>Saprolegniomycetes</taxon>
        <taxon>Saprolegniales</taxon>
        <taxon>Verrucalvaceae</taxon>
        <taxon>Aphanomyces</taxon>
    </lineage>
</organism>
<evidence type="ECO:0000313" key="3">
    <source>
        <dbReference type="EMBL" id="ETV95727.1"/>
    </source>
</evidence>
<feature type="coiled-coil region" evidence="1">
    <location>
        <begin position="480"/>
        <end position="507"/>
    </location>
</feature>
<dbReference type="GeneID" id="20087851"/>
<feature type="coiled-coil region" evidence="1">
    <location>
        <begin position="990"/>
        <end position="1017"/>
    </location>
</feature>